<gene>
    <name evidence="3" type="ORF">J6I44_04750</name>
</gene>
<evidence type="ECO:0000313" key="4">
    <source>
        <dbReference type="Proteomes" id="UP001207918"/>
    </source>
</evidence>
<evidence type="ECO:0000259" key="2">
    <source>
        <dbReference type="Pfam" id="PF01850"/>
    </source>
</evidence>
<keyword evidence="1" id="KW-0460">Magnesium</keyword>
<reference evidence="3 4" key="1">
    <citation type="submission" date="2021-03" db="EMBL/GenBank/DDBJ databases">
        <title>Aliifodinibius sp. nov., a new bacterium isolated from saline soil.</title>
        <authorList>
            <person name="Galisteo C."/>
            <person name="De La Haba R."/>
            <person name="Sanchez-Porro C."/>
            <person name="Ventosa A."/>
        </authorList>
    </citation>
    <scope>NUCLEOTIDE SEQUENCE [LARGE SCALE GENOMIC DNA]</scope>
    <source>
        <strain evidence="3 4">1BSP15-2V2</strain>
    </source>
</reference>
<dbReference type="InterPro" id="IPR002716">
    <property type="entry name" value="PIN_dom"/>
</dbReference>
<dbReference type="PANTHER" id="PTHR35901">
    <property type="entry name" value="RIBONUCLEASE VAPC3"/>
    <property type="match status" value="1"/>
</dbReference>
<keyword evidence="4" id="KW-1185">Reference proteome</keyword>
<proteinExistence type="predicted"/>
<dbReference type="Gene3D" id="3.40.50.1010">
    <property type="entry name" value="5'-nuclease"/>
    <property type="match status" value="1"/>
</dbReference>
<dbReference type="InterPro" id="IPR044153">
    <property type="entry name" value="PIN_Pae0151-like"/>
</dbReference>
<name>A0ABT3PJN0_9BACT</name>
<dbReference type="PANTHER" id="PTHR35901:SF1">
    <property type="entry name" value="EXONUCLEASE VAPC9"/>
    <property type="match status" value="1"/>
</dbReference>
<evidence type="ECO:0000313" key="3">
    <source>
        <dbReference type="EMBL" id="MCW9706147.1"/>
    </source>
</evidence>
<dbReference type="CDD" id="cd09873">
    <property type="entry name" value="PIN_Pae0151-like"/>
    <property type="match status" value="1"/>
</dbReference>
<organism evidence="3 4">
    <name type="scientific">Fodinibius salsisoli</name>
    <dbReference type="NCBI Taxonomy" id="2820877"/>
    <lineage>
        <taxon>Bacteria</taxon>
        <taxon>Pseudomonadati</taxon>
        <taxon>Balneolota</taxon>
        <taxon>Balneolia</taxon>
        <taxon>Balneolales</taxon>
        <taxon>Balneolaceae</taxon>
        <taxon>Fodinibius</taxon>
    </lineage>
</organism>
<protein>
    <submittedName>
        <fullName evidence="3">Type II toxin-antitoxin system VapC family toxin</fullName>
    </submittedName>
</protein>
<sequence>MNNLVIDASVAIKWFIWEEGTDEALQLLEKLTSFYAPDIFLMEIDAILTKKVRMKELDIPDAFEKRKVFRQMPYRLIPYKQIAKFAFRLATEFPITLYDAAYLSIAIDYETTFYTADKRLANGMSNTPFDEYIERLGY</sequence>
<dbReference type="InterPro" id="IPR051619">
    <property type="entry name" value="TypeII_TA_RNase_PINc/VapC"/>
</dbReference>
<feature type="domain" description="PIN" evidence="2">
    <location>
        <begin position="5"/>
        <end position="121"/>
    </location>
</feature>
<dbReference type="InterPro" id="IPR029060">
    <property type="entry name" value="PIN-like_dom_sf"/>
</dbReference>
<comment type="caution">
    <text evidence="3">The sequence shown here is derived from an EMBL/GenBank/DDBJ whole genome shotgun (WGS) entry which is preliminary data.</text>
</comment>
<dbReference type="RefSeq" id="WP_265764842.1">
    <property type="nucleotide sequence ID" value="NZ_JAGGJA010000002.1"/>
</dbReference>
<dbReference type="Pfam" id="PF01850">
    <property type="entry name" value="PIN"/>
    <property type="match status" value="1"/>
</dbReference>
<accession>A0ABT3PJN0</accession>
<dbReference type="EMBL" id="JAGGJA010000002">
    <property type="protein sequence ID" value="MCW9706147.1"/>
    <property type="molecule type" value="Genomic_DNA"/>
</dbReference>
<dbReference type="Proteomes" id="UP001207918">
    <property type="component" value="Unassembled WGS sequence"/>
</dbReference>
<evidence type="ECO:0000256" key="1">
    <source>
        <dbReference type="ARBA" id="ARBA00022842"/>
    </source>
</evidence>
<dbReference type="SUPFAM" id="SSF88723">
    <property type="entry name" value="PIN domain-like"/>
    <property type="match status" value="1"/>
</dbReference>